<feature type="compositionally biased region" description="Basic and acidic residues" evidence="1">
    <location>
        <begin position="152"/>
        <end position="166"/>
    </location>
</feature>
<feature type="non-terminal residue" evidence="2">
    <location>
        <position position="1"/>
    </location>
</feature>
<accession>A0A6G0VMY2</accession>
<evidence type="ECO:0000256" key="1">
    <source>
        <dbReference type="SAM" id="MobiDB-lite"/>
    </source>
</evidence>
<reference evidence="2 3" key="1">
    <citation type="submission" date="2019-08" db="EMBL/GenBank/DDBJ databases">
        <title>Whole genome of Aphis craccivora.</title>
        <authorList>
            <person name="Voronova N.V."/>
            <person name="Shulinski R.S."/>
            <person name="Bandarenka Y.V."/>
            <person name="Zhorov D.G."/>
            <person name="Warner D."/>
        </authorList>
    </citation>
    <scope>NUCLEOTIDE SEQUENCE [LARGE SCALE GENOMIC DNA]</scope>
    <source>
        <strain evidence="2">180601</strain>
        <tissue evidence="2">Whole Body</tissue>
    </source>
</reference>
<dbReference type="Proteomes" id="UP000478052">
    <property type="component" value="Unassembled WGS sequence"/>
</dbReference>
<sequence>CINNSFNDNADEVFETKDDDDIYTSPNSSIGPIDAFLNNIKEKSQHNSSIIGNRKSAYYIPDLIDDVFRVCKNFPLWTSVMQPIFKSPYKIASSAVVECSFNELKNQILRFDIKPMAVDKFVISHLKNIESSAKLFHSAQQRNISSQQYVKNSHDVDKSKLSDRSDYSSSDTDLLKSNDESEKNVETDNFFNNYENWKGKGNDDLITPHKNKKPRLTKYMDPVPEIDRILLNRITQSSKNNLLKNGNIQTPLTISKKRFLLQNTCPFDSITVLIAIAYNENEKYKNYLNNSTNDLLKFCKKLATEPVSRNTYISRLSLLRKIFQEDTGITDISLIDARCNVNFIATSFLKESPSAEEHRQCTNKKCTNSKNISSPTIILHTKQHDLALLEDSLNCLKLYVVGKSTNCMDTKSKGIFRSIQNTTRPYIHRNRRIYRNKELYSDGYSITPQYK</sequence>
<evidence type="ECO:0008006" key="4">
    <source>
        <dbReference type="Google" id="ProtNLM"/>
    </source>
</evidence>
<comment type="caution">
    <text evidence="2">The sequence shown here is derived from an EMBL/GenBank/DDBJ whole genome shotgun (WGS) entry which is preliminary data.</text>
</comment>
<evidence type="ECO:0000313" key="3">
    <source>
        <dbReference type="Proteomes" id="UP000478052"/>
    </source>
</evidence>
<evidence type="ECO:0000313" key="2">
    <source>
        <dbReference type="EMBL" id="KAF0697974.1"/>
    </source>
</evidence>
<keyword evidence="3" id="KW-1185">Reference proteome</keyword>
<organism evidence="2 3">
    <name type="scientific">Aphis craccivora</name>
    <name type="common">Cowpea aphid</name>
    <dbReference type="NCBI Taxonomy" id="307492"/>
    <lineage>
        <taxon>Eukaryota</taxon>
        <taxon>Metazoa</taxon>
        <taxon>Ecdysozoa</taxon>
        <taxon>Arthropoda</taxon>
        <taxon>Hexapoda</taxon>
        <taxon>Insecta</taxon>
        <taxon>Pterygota</taxon>
        <taxon>Neoptera</taxon>
        <taxon>Paraneoptera</taxon>
        <taxon>Hemiptera</taxon>
        <taxon>Sternorrhyncha</taxon>
        <taxon>Aphidomorpha</taxon>
        <taxon>Aphidoidea</taxon>
        <taxon>Aphididae</taxon>
        <taxon>Aphidini</taxon>
        <taxon>Aphis</taxon>
        <taxon>Aphis</taxon>
    </lineage>
</organism>
<dbReference type="OrthoDB" id="6619363at2759"/>
<proteinExistence type="predicted"/>
<dbReference type="AlphaFoldDB" id="A0A6G0VMY2"/>
<feature type="region of interest" description="Disordered" evidence="1">
    <location>
        <begin position="147"/>
        <end position="181"/>
    </location>
</feature>
<protein>
    <recommendedName>
        <fullName evidence="4">Dimer Tnp hAT domain-containing protein</fullName>
    </recommendedName>
</protein>
<dbReference type="EMBL" id="VUJU01014996">
    <property type="protein sequence ID" value="KAF0697974.1"/>
    <property type="molecule type" value="Genomic_DNA"/>
</dbReference>
<name>A0A6G0VMY2_APHCR</name>
<gene>
    <name evidence="2" type="ORF">FWK35_00037354</name>
</gene>